<accession>A0A397UHP0</accession>
<sequence>MASNNSMVFSFLSLEAFEKIITNYMNNRKNERHIMNRLKYNRCIKLLRNANSNHENANFKYWALNSFRL</sequence>
<reference evidence="1 2" key="1">
    <citation type="submission" date="2018-06" db="EMBL/GenBank/DDBJ databases">
        <title>Comparative genomics reveals the genomic features of Rhizophagus irregularis, R. cerebriforme, R. diaphanum and Gigaspora rosea, and their symbiotic lifestyle signature.</title>
        <authorList>
            <person name="Morin E."/>
            <person name="San Clemente H."/>
            <person name="Chen E.C.H."/>
            <person name="De La Providencia I."/>
            <person name="Hainaut M."/>
            <person name="Kuo A."/>
            <person name="Kohler A."/>
            <person name="Murat C."/>
            <person name="Tang N."/>
            <person name="Roy S."/>
            <person name="Loubradou J."/>
            <person name="Henrissat B."/>
            <person name="Grigoriev I.V."/>
            <person name="Corradi N."/>
            <person name="Roux C."/>
            <person name="Martin F.M."/>
        </authorList>
    </citation>
    <scope>NUCLEOTIDE SEQUENCE [LARGE SCALE GENOMIC DNA]</scope>
    <source>
        <strain evidence="1 2">DAOM 194757</strain>
    </source>
</reference>
<evidence type="ECO:0000313" key="2">
    <source>
        <dbReference type="Proteomes" id="UP000266673"/>
    </source>
</evidence>
<proteinExistence type="predicted"/>
<name>A0A397UHP0_9GLOM</name>
<feature type="non-terminal residue" evidence="1">
    <location>
        <position position="69"/>
    </location>
</feature>
<protein>
    <submittedName>
        <fullName evidence="1">Uncharacterized protein</fullName>
    </submittedName>
</protein>
<organism evidence="1 2">
    <name type="scientific">Gigaspora rosea</name>
    <dbReference type="NCBI Taxonomy" id="44941"/>
    <lineage>
        <taxon>Eukaryota</taxon>
        <taxon>Fungi</taxon>
        <taxon>Fungi incertae sedis</taxon>
        <taxon>Mucoromycota</taxon>
        <taxon>Glomeromycotina</taxon>
        <taxon>Glomeromycetes</taxon>
        <taxon>Diversisporales</taxon>
        <taxon>Gigasporaceae</taxon>
        <taxon>Gigaspora</taxon>
    </lineage>
</organism>
<dbReference type="AlphaFoldDB" id="A0A397UHP0"/>
<comment type="caution">
    <text evidence="1">The sequence shown here is derived from an EMBL/GenBank/DDBJ whole genome shotgun (WGS) entry which is preliminary data.</text>
</comment>
<dbReference type="EMBL" id="QKWP01001323">
    <property type="protein sequence ID" value="RIB09815.1"/>
    <property type="molecule type" value="Genomic_DNA"/>
</dbReference>
<gene>
    <name evidence="1" type="ORF">C2G38_2107638</name>
</gene>
<dbReference type="OrthoDB" id="2499658at2759"/>
<keyword evidence="2" id="KW-1185">Reference proteome</keyword>
<dbReference type="Proteomes" id="UP000266673">
    <property type="component" value="Unassembled WGS sequence"/>
</dbReference>
<evidence type="ECO:0000313" key="1">
    <source>
        <dbReference type="EMBL" id="RIB09815.1"/>
    </source>
</evidence>